<dbReference type="InterPro" id="IPR017930">
    <property type="entry name" value="Myb_dom"/>
</dbReference>
<dbReference type="KEGG" id="ptm:GSPATT00035917001"/>
<dbReference type="PROSITE" id="PS51294">
    <property type="entry name" value="HTH_MYB"/>
    <property type="match status" value="1"/>
</dbReference>
<evidence type="ECO:0000259" key="1">
    <source>
        <dbReference type="PROSITE" id="PS50090"/>
    </source>
</evidence>
<dbReference type="PANTHER" id="PTHR45614">
    <property type="entry name" value="MYB PROTEIN-RELATED"/>
    <property type="match status" value="1"/>
</dbReference>
<dbReference type="OMA" id="NPWSENE"/>
<dbReference type="CDD" id="cd00167">
    <property type="entry name" value="SANT"/>
    <property type="match status" value="2"/>
</dbReference>
<protein>
    <recommendedName>
        <fullName evidence="5">Myb-like DNA-binding domain containing protein</fullName>
    </recommendedName>
</protein>
<feature type="domain" description="Myb-like" evidence="1">
    <location>
        <begin position="199"/>
        <end position="250"/>
    </location>
</feature>
<dbReference type="PANTHER" id="PTHR45614:SF271">
    <property type="entry name" value="MYB DNA BINDING PROTEIN_ TRANSCRIPTION FACTOR-LIKE PROTEIN"/>
    <property type="match status" value="1"/>
</dbReference>
<dbReference type="RefSeq" id="XP_001434184.1">
    <property type="nucleotide sequence ID" value="XM_001434147.1"/>
</dbReference>
<reference evidence="3 4" key="1">
    <citation type="journal article" date="2006" name="Nature">
        <title>Global trends of whole-genome duplications revealed by the ciliate Paramecium tetraurelia.</title>
        <authorList>
            <consortium name="Genoscope"/>
            <person name="Aury J.-M."/>
            <person name="Jaillon O."/>
            <person name="Duret L."/>
            <person name="Noel B."/>
            <person name="Jubin C."/>
            <person name="Porcel B.M."/>
            <person name="Segurens B."/>
            <person name="Daubin V."/>
            <person name="Anthouard V."/>
            <person name="Aiach N."/>
            <person name="Arnaiz O."/>
            <person name="Billaut A."/>
            <person name="Beisson J."/>
            <person name="Blanc I."/>
            <person name="Bouhouche K."/>
            <person name="Camara F."/>
            <person name="Duharcourt S."/>
            <person name="Guigo R."/>
            <person name="Gogendeau D."/>
            <person name="Katinka M."/>
            <person name="Keller A.-M."/>
            <person name="Kissmehl R."/>
            <person name="Klotz C."/>
            <person name="Koll F."/>
            <person name="Le Moue A."/>
            <person name="Lepere C."/>
            <person name="Malinsky S."/>
            <person name="Nowacki M."/>
            <person name="Nowak J.K."/>
            <person name="Plattner H."/>
            <person name="Poulain J."/>
            <person name="Ruiz F."/>
            <person name="Serrano V."/>
            <person name="Zagulski M."/>
            <person name="Dessen P."/>
            <person name="Betermier M."/>
            <person name="Weissenbach J."/>
            <person name="Scarpelli C."/>
            <person name="Schachter V."/>
            <person name="Sperling L."/>
            <person name="Meyer E."/>
            <person name="Cohen J."/>
            <person name="Wincker P."/>
        </authorList>
    </citation>
    <scope>NUCLEOTIDE SEQUENCE [LARGE SCALE GENOMIC DNA]</scope>
    <source>
        <strain evidence="3 4">Stock d4-2</strain>
    </source>
</reference>
<dbReference type="InParanoid" id="A0C7M0"/>
<dbReference type="GO" id="GO:0005634">
    <property type="term" value="C:nucleus"/>
    <property type="evidence" value="ECO:0000318"/>
    <property type="project" value="GO_Central"/>
</dbReference>
<dbReference type="GeneID" id="5019969"/>
<sequence>MSFLHIQSYQQSTEESSHPLNSKLNFVQIQAIDLKPYKKKWRLLFNNVPSPKILESIYYDLQGQTIEDRETKEMIFLQCILLNMRAPLNLKLNEEQWIHISELMPTYKTPLKWSQICQQFVHQSAYNNPWSENEDKLLLDIILSFQRMKKGNKWSKIARELNERSLNKFIRTPKQCRERWGNKLDPSINRQDLNLIMFRNEWTDQEDLNFLQLLLQHGRRWAELSIRLSPITNNQKRTEFSLKHRFKKLISSTNSAESRSINGTKYAISSDWNNKEINKLLGKISQLEMKTNQREVENFYYHPLTKQIKLNDFNKLVIIRGSSKVELDLSILFNQTNSQLND</sequence>
<dbReference type="SMART" id="SM00717">
    <property type="entry name" value="SANT"/>
    <property type="match status" value="2"/>
</dbReference>
<organism evidence="3 4">
    <name type="scientific">Paramecium tetraurelia</name>
    <dbReference type="NCBI Taxonomy" id="5888"/>
    <lineage>
        <taxon>Eukaryota</taxon>
        <taxon>Sar</taxon>
        <taxon>Alveolata</taxon>
        <taxon>Ciliophora</taxon>
        <taxon>Intramacronucleata</taxon>
        <taxon>Oligohymenophorea</taxon>
        <taxon>Peniculida</taxon>
        <taxon>Parameciidae</taxon>
        <taxon>Paramecium</taxon>
    </lineage>
</organism>
<dbReference type="InterPro" id="IPR001005">
    <property type="entry name" value="SANT/Myb"/>
</dbReference>
<evidence type="ECO:0000313" key="3">
    <source>
        <dbReference type="EMBL" id="CAK66787.1"/>
    </source>
</evidence>
<dbReference type="eggNOG" id="KOG0048">
    <property type="taxonomic scope" value="Eukaryota"/>
</dbReference>
<dbReference type="GO" id="GO:0000981">
    <property type="term" value="F:DNA-binding transcription factor activity, RNA polymerase II-specific"/>
    <property type="evidence" value="ECO:0000318"/>
    <property type="project" value="GO_Central"/>
</dbReference>
<proteinExistence type="predicted"/>
<dbReference type="PROSITE" id="PS50090">
    <property type="entry name" value="MYB_LIKE"/>
    <property type="match status" value="2"/>
</dbReference>
<keyword evidence="4" id="KW-1185">Reference proteome</keyword>
<dbReference type="Gene3D" id="1.10.10.60">
    <property type="entry name" value="Homeodomain-like"/>
    <property type="match status" value="2"/>
</dbReference>
<gene>
    <name evidence="3" type="ORF">GSPATT00035917001</name>
</gene>
<dbReference type="STRING" id="5888.A0C7M0"/>
<dbReference type="HOGENOM" id="CLU_919675_0_0_1"/>
<evidence type="ECO:0000313" key="4">
    <source>
        <dbReference type="Proteomes" id="UP000000600"/>
    </source>
</evidence>
<evidence type="ECO:0008006" key="5">
    <source>
        <dbReference type="Google" id="ProtNLM"/>
    </source>
</evidence>
<dbReference type="InterPro" id="IPR009057">
    <property type="entry name" value="Homeodomain-like_sf"/>
</dbReference>
<dbReference type="OrthoDB" id="2143914at2759"/>
<dbReference type="Proteomes" id="UP000000600">
    <property type="component" value="Unassembled WGS sequence"/>
</dbReference>
<accession>A0C7M0</accession>
<dbReference type="AlphaFoldDB" id="A0C7M0"/>
<dbReference type="SUPFAM" id="SSF46689">
    <property type="entry name" value="Homeodomain-like"/>
    <property type="match status" value="2"/>
</dbReference>
<feature type="domain" description="Myb-like" evidence="1">
    <location>
        <begin position="122"/>
        <end position="184"/>
    </location>
</feature>
<name>A0C7M0_PARTE</name>
<dbReference type="Pfam" id="PF13921">
    <property type="entry name" value="Myb_DNA-bind_6"/>
    <property type="match status" value="1"/>
</dbReference>
<feature type="domain" description="HTH myb-type" evidence="2">
    <location>
        <begin position="149"/>
        <end position="188"/>
    </location>
</feature>
<dbReference type="EMBL" id="CT868047">
    <property type="protein sequence ID" value="CAK66787.1"/>
    <property type="molecule type" value="Genomic_DNA"/>
</dbReference>
<dbReference type="GO" id="GO:0000978">
    <property type="term" value="F:RNA polymerase II cis-regulatory region sequence-specific DNA binding"/>
    <property type="evidence" value="ECO:0000318"/>
    <property type="project" value="GO_Central"/>
</dbReference>
<dbReference type="GO" id="GO:0006355">
    <property type="term" value="P:regulation of DNA-templated transcription"/>
    <property type="evidence" value="ECO:0000318"/>
    <property type="project" value="GO_Central"/>
</dbReference>
<dbReference type="Pfam" id="PF00249">
    <property type="entry name" value="Myb_DNA-binding"/>
    <property type="match status" value="1"/>
</dbReference>
<evidence type="ECO:0000259" key="2">
    <source>
        <dbReference type="PROSITE" id="PS51294"/>
    </source>
</evidence>
<dbReference type="InterPro" id="IPR050560">
    <property type="entry name" value="MYB_TF"/>
</dbReference>